<name>A0ABQ4QIP7_9HYPH</name>
<evidence type="ECO:0000313" key="1">
    <source>
        <dbReference type="EMBL" id="GJD44934.1"/>
    </source>
</evidence>
<proteinExistence type="predicted"/>
<dbReference type="SUPFAM" id="SSF109604">
    <property type="entry name" value="HD-domain/PDEase-like"/>
    <property type="match status" value="1"/>
</dbReference>
<organism evidence="1 2">
    <name type="scientific">Methylobacterium cerastii</name>
    <dbReference type="NCBI Taxonomy" id="932741"/>
    <lineage>
        <taxon>Bacteria</taxon>
        <taxon>Pseudomonadati</taxon>
        <taxon>Pseudomonadota</taxon>
        <taxon>Alphaproteobacteria</taxon>
        <taxon>Hyphomicrobiales</taxon>
        <taxon>Methylobacteriaceae</taxon>
        <taxon>Methylobacterium</taxon>
    </lineage>
</organism>
<keyword evidence="2" id="KW-1185">Reference proteome</keyword>
<comment type="caution">
    <text evidence="1">The sequence shown here is derived from an EMBL/GenBank/DDBJ whole genome shotgun (WGS) entry which is preliminary data.</text>
</comment>
<dbReference type="Proteomes" id="UP001055117">
    <property type="component" value="Unassembled WGS sequence"/>
</dbReference>
<gene>
    <name evidence="1" type="ORF">AFCDBAGC_2803</name>
</gene>
<reference evidence="1 2" key="1">
    <citation type="journal article" date="2021" name="Front. Microbiol.">
        <title>Comprehensive Comparative Genomics and Phenotyping of Methylobacterium Species.</title>
        <authorList>
            <person name="Alessa O."/>
            <person name="Ogura Y."/>
            <person name="Fujitani Y."/>
            <person name="Takami H."/>
            <person name="Hayashi T."/>
            <person name="Sahin N."/>
            <person name="Tani A."/>
        </authorList>
    </citation>
    <scope>NUCLEOTIDE SEQUENCE [LARGE SCALE GENOMIC DNA]</scope>
    <source>
        <strain evidence="1 2">DSM 23679</strain>
    </source>
</reference>
<dbReference type="Gene3D" id="1.10.3210.10">
    <property type="entry name" value="Hypothetical protein af1432"/>
    <property type="match status" value="1"/>
</dbReference>
<dbReference type="EMBL" id="BPQG01000044">
    <property type="protein sequence ID" value="GJD44934.1"/>
    <property type="molecule type" value="Genomic_DNA"/>
</dbReference>
<accession>A0ABQ4QIP7</accession>
<evidence type="ECO:0008006" key="3">
    <source>
        <dbReference type="Google" id="ProtNLM"/>
    </source>
</evidence>
<sequence length="179" mass="19371">MTRPLLLRPLRRTASDAEAFARAVHDTQTDKAGDPYVTHLVRVVGRASAKLAGLPGILSSETVCELLQVAWLHDVIEDTPYDGDHLLAEGFSERVVHGVTTLSNLAKTPYPDFIAGIVVHASLPAILVKLSDNEDNADPDRLAKLDAATQARLLAKYEPSMASLRAAARAKGWQDRGRA</sequence>
<evidence type="ECO:0000313" key="2">
    <source>
        <dbReference type="Proteomes" id="UP001055117"/>
    </source>
</evidence>
<dbReference type="RefSeq" id="WP_147831538.1">
    <property type="nucleotide sequence ID" value="NZ_BPQG01000044.1"/>
</dbReference>
<protein>
    <recommendedName>
        <fullName evidence="3">Metal-dependent phosphohydrolase</fullName>
    </recommendedName>
</protein>